<feature type="domain" description="Ig-like" evidence="22">
    <location>
        <begin position="3173"/>
        <end position="3255"/>
    </location>
</feature>
<organism evidence="24 25">
    <name type="scientific">Manduca sexta</name>
    <name type="common">Tobacco hawkmoth</name>
    <name type="synonym">Tobacco hornworm</name>
    <dbReference type="NCBI Taxonomy" id="7130"/>
    <lineage>
        <taxon>Eukaryota</taxon>
        <taxon>Metazoa</taxon>
        <taxon>Ecdysozoa</taxon>
        <taxon>Arthropoda</taxon>
        <taxon>Hexapoda</taxon>
        <taxon>Insecta</taxon>
        <taxon>Pterygota</taxon>
        <taxon>Neoptera</taxon>
        <taxon>Endopterygota</taxon>
        <taxon>Lepidoptera</taxon>
        <taxon>Glossata</taxon>
        <taxon>Ditrysia</taxon>
        <taxon>Bombycoidea</taxon>
        <taxon>Sphingidae</taxon>
        <taxon>Sphinginae</taxon>
        <taxon>Sphingini</taxon>
        <taxon>Manduca</taxon>
    </lineage>
</organism>
<feature type="disulfide bond" evidence="15">
    <location>
        <begin position="523"/>
        <end position="538"/>
    </location>
</feature>
<dbReference type="Pfam" id="PF00057">
    <property type="entry name" value="Ldl_recept_a"/>
    <property type="match status" value="11"/>
</dbReference>
<evidence type="ECO:0000259" key="23">
    <source>
        <dbReference type="PROSITE" id="PS51115"/>
    </source>
</evidence>
<feature type="domain" description="Laminin EGF-like" evidence="21">
    <location>
        <begin position="1677"/>
        <end position="1733"/>
    </location>
</feature>
<dbReference type="Pfam" id="PF02210">
    <property type="entry name" value="Laminin_G_2"/>
    <property type="match status" value="1"/>
</dbReference>
<feature type="domain" description="Laminin G" evidence="19">
    <location>
        <begin position="4038"/>
        <end position="4218"/>
    </location>
</feature>
<feature type="domain" description="Ig-like" evidence="22">
    <location>
        <begin position="2996"/>
        <end position="3077"/>
    </location>
</feature>
<feature type="compositionally biased region" description="Low complexity" evidence="17">
    <location>
        <begin position="1013"/>
        <end position="1022"/>
    </location>
</feature>
<feature type="disulfide bond" evidence="15">
    <location>
        <begin position="606"/>
        <end position="621"/>
    </location>
</feature>
<dbReference type="InterPro" id="IPR023415">
    <property type="entry name" value="LDLR_class-A_CS"/>
</dbReference>
<dbReference type="PROSITE" id="PS00010">
    <property type="entry name" value="ASX_HYDROXYL"/>
    <property type="match status" value="1"/>
</dbReference>
<keyword evidence="13 16" id="KW-0424">Laminin EGF-like domain</keyword>
<evidence type="ECO:0000256" key="2">
    <source>
        <dbReference type="ARBA" id="ARBA00004302"/>
    </source>
</evidence>
<feature type="disulfide bond" evidence="15">
    <location>
        <begin position="1029"/>
        <end position="1041"/>
    </location>
</feature>
<evidence type="ECO:0000256" key="1">
    <source>
        <dbReference type="ARBA" id="ARBA00004167"/>
    </source>
</evidence>
<dbReference type="GO" id="GO:0030154">
    <property type="term" value="P:cell differentiation"/>
    <property type="evidence" value="ECO:0007669"/>
    <property type="project" value="UniProtKB-ARBA"/>
</dbReference>
<dbReference type="InterPro" id="IPR000152">
    <property type="entry name" value="EGF-type_Asp/Asn_hydroxyl_site"/>
</dbReference>
<feature type="disulfide bond" evidence="15">
    <location>
        <begin position="402"/>
        <end position="420"/>
    </location>
</feature>
<dbReference type="InterPro" id="IPR002172">
    <property type="entry name" value="LDrepeatLR_classA_rpt"/>
</dbReference>
<feature type="disulfide bond" evidence="15">
    <location>
        <begin position="561"/>
        <end position="576"/>
    </location>
</feature>
<dbReference type="Pfam" id="PF24973">
    <property type="entry name" value="EGF_LMN_ATRN"/>
    <property type="match status" value="1"/>
</dbReference>
<feature type="disulfide bond" evidence="15">
    <location>
        <begin position="357"/>
        <end position="369"/>
    </location>
</feature>
<dbReference type="SMART" id="SM00180">
    <property type="entry name" value="EGF_Lam"/>
    <property type="match status" value="7"/>
</dbReference>
<evidence type="ECO:0000256" key="16">
    <source>
        <dbReference type="PROSITE-ProRule" id="PRU00460"/>
    </source>
</evidence>
<dbReference type="SMART" id="SM00181">
    <property type="entry name" value="EGF"/>
    <property type="match status" value="9"/>
</dbReference>
<feature type="domain" description="EGF-like" evidence="20">
    <location>
        <begin position="3993"/>
        <end position="4032"/>
    </location>
</feature>
<comment type="subcellular location">
    <subcellularLocation>
        <location evidence="1">Membrane</location>
        <topology evidence="1">Single-pass membrane protein</topology>
    </subcellularLocation>
    <subcellularLocation>
        <location evidence="2">Secreted</location>
        <location evidence="2">Extracellular space</location>
        <location evidence="2">Extracellular matrix</location>
        <location evidence="2">Basement membrane</location>
    </subcellularLocation>
</comment>
<gene>
    <name evidence="24" type="ORF">O3G_MSEX002734</name>
</gene>
<feature type="domain" description="Laminin G" evidence="19">
    <location>
        <begin position="3507"/>
        <end position="3684"/>
    </location>
</feature>
<dbReference type="InterPro" id="IPR013098">
    <property type="entry name" value="Ig_I-set"/>
</dbReference>
<feature type="disulfide bond" evidence="16">
    <location>
        <begin position="2098"/>
        <end position="2107"/>
    </location>
</feature>
<feature type="domain" description="Ig-like" evidence="22">
    <location>
        <begin position="3085"/>
        <end position="3169"/>
    </location>
</feature>
<keyword evidence="6 18" id="KW-0732">Signal</keyword>
<protein>
    <recommendedName>
        <fullName evidence="26">Basement membrane-specific heparan sulfate proteoglycan core protein</fullName>
    </recommendedName>
</protein>
<dbReference type="SMART" id="SM00282">
    <property type="entry name" value="LamG"/>
    <property type="match status" value="3"/>
</dbReference>
<dbReference type="PROSITE" id="PS01186">
    <property type="entry name" value="EGF_2"/>
    <property type="match status" value="2"/>
</dbReference>
<feature type="disulfide bond" evidence="14">
    <location>
        <begin position="3724"/>
        <end position="3734"/>
    </location>
</feature>
<dbReference type="SMART" id="SM00408">
    <property type="entry name" value="IGc2"/>
    <property type="match status" value="13"/>
</dbReference>
<dbReference type="PANTHER" id="PTHR24270:SF61">
    <property type="entry name" value="EGF-LIKE DOMAIN-CONTAINING PROTEIN"/>
    <property type="match status" value="1"/>
</dbReference>
<proteinExistence type="predicted"/>
<feature type="disulfide bond" evidence="14">
    <location>
        <begin position="4022"/>
        <end position="4031"/>
    </location>
</feature>
<feature type="domain" description="Ig-like" evidence="22">
    <location>
        <begin position="1295"/>
        <end position="1379"/>
    </location>
</feature>
<reference evidence="24" key="2">
    <citation type="submission" date="2020-12" db="EMBL/GenBank/DDBJ databases">
        <authorList>
            <person name="Kanost M."/>
        </authorList>
    </citation>
    <scope>NUCLEOTIDE SEQUENCE</scope>
</reference>
<dbReference type="GO" id="GO:0012505">
    <property type="term" value="C:endomembrane system"/>
    <property type="evidence" value="ECO:0007669"/>
    <property type="project" value="UniProtKB-SubCell"/>
</dbReference>
<dbReference type="GO" id="GO:0009653">
    <property type="term" value="P:anatomical structure morphogenesis"/>
    <property type="evidence" value="ECO:0007669"/>
    <property type="project" value="UniProtKB-ARBA"/>
</dbReference>
<feature type="compositionally biased region" description="Polar residues" evidence="17">
    <location>
        <begin position="862"/>
        <end position="871"/>
    </location>
</feature>
<feature type="domain" description="Laminin IV type A" evidence="23">
    <location>
        <begin position="1446"/>
        <end position="1624"/>
    </location>
</feature>
<evidence type="ECO:0000256" key="14">
    <source>
        <dbReference type="PROSITE-ProRule" id="PRU00076"/>
    </source>
</evidence>
<feature type="disulfide bond" evidence="14">
    <location>
        <begin position="3708"/>
        <end position="3717"/>
    </location>
</feature>
<feature type="disulfide bond" evidence="15">
    <location>
        <begin position="364"/>
        <end position="382"/>
    </location>
</feature>
<feature type="disulfide bond" evidence="15">
    <location>
        <begin position="376"/>
        <end position="391"/>
    </location>
</feature>
<keyword evidence="3" id="KW-0964">Secreted</keyword>
<dbReference type="PROSITE" id="PS01209">
    <property type="entry name" value="LDLRA_1"/>
    <property type="match status" value="8"/>
</dbReference>
<dbReference type="InterPro" id="IPR050685">
    <property type="entry name" value="LDLR"/>
</dbReference>
<feature type="disulfide bond" evidence="16">
    <location>
        <begin position="2044"/>
        <end position="2053"/>
    </location>
</feature>
<feature type="domain" description="Laminin EGF-like" evidence="21">
    <location>
        <begin position="2025"/>
        <end position="2070"/>
    </location>
</feature>
<keyword evidence="10" id="KW-0472">Membrane</keyword>
<dbReference type="CDD" id="cd00096">
    <property type="entry name" value="Ig"/>
    <property type="match status" value="1"/>
</dbReference>
<evidence type="ECO:0000259" key="20">
    <source>
        <dbReference type="PROSITE" id="PS50026"/>
    </source>
</evidence>
<feature type="chain" id="PRO_5036861574" description="Basement membrane-specific heparan sulfate proteoglycan core protein" evidence="18">
    <location>
        <begin position="24"/>
        <end position="4226"/>
    </location>
</feature>
<keyword evidence="4" id="KW-0272">Extracellular matrix</keyword>
<evidence type="ECO:0000259" key="21">
    <source>
        <dbReference type="PROSITE" id="PS50027"/>
    </source>
</evidence>
<feature type="domain" description="Laminin EGF-like" evidence="21">
    <location>
        <begin position="2079"/>
        <end position="2127"/>
    </location>
</feature>
<dbReference type="InterPro" id="IPR001881">
    <property type="entry name" value="EGF-like_Ca-bd_dom"/>
</dbReference>
<comment type="caution">
    <text evidence="14">Lacks conserved residue(s) required for the propagation of feature annotation.</text>
</comment>
<dbReference type="InterPro" id="IPR002049">
    <property type="entry name" value="LE_dom"/>
</dbReference>
<evidence type="ECO:0000256" key="12">
    <source>
        <dbReference type="ARBA" id="ARBA00023180"/>
    </source>
</evidence>
<dbReference type="GO" id="GO:0048513">
    <property type="term" value="P:animal organ development"/>
    <property type="evidence" value="ECO:0007669"/>
    <property type="project" value="UniProtKB-ARBA"/>
</dbReference>
<feature type="region of interest" description="Disordered" evidence="17">
    <location>
        <begin position="2974"/>
        <end position="3000"/>
    </location>
</feature>
<feature type="disulfide bond" evidence="15">
    <location>
        <begin position="395"/>
        <end position="407"/>
    </location>
</feature>
<feature type="domain" description="Ig-like" evidence="22">
    <location>
        <begin position="2791"/>
        <end position="2877"/>
    </location>
</feature>
<keyword evidence="5" id="KW-0812">Transmembrane</keyword>
<dbReference type="SMART" id="SM00179">
    <property type="entry name" value="EGF_CA"/>
    <property type="match status" value="3"/>
</dbReference>
<dbReference type="GO" id="GO:0048731">
    <property type="term" value="P:system development"/>
    <property type="evidence" value="ECO:0007669"/>
    <property type="project" value="UniProtKB-ARBA"/>
</dbReference>
<feature type="disulfide bond" evidence="15">
    <location>
        <begin position="231"/>
        <end position="243"/>
    </location>
</feature>
<keyword evidence="9" id="KW-1133">Transmembrane helix</keyword>
<evidence type="ECO:0000256" key="9">
    <source>
        <dbReference type="ARBA" id="ARBA00022989"/>
    </source>
</evidence>
<feature type="domain" description="Ig-like" evidence="22">
    <location>
        <begin position="1077"/>
        <end position="1157"/>
    </location>
</feature>
<keyword evidence="8" id="KW-0084">Basement membrane</keyword>
<feature type="disulfide bond" evidence="15">
    <location>
        <begin position="3283"/>
        <end position="3298"/>
    </location>
</feature>
<dbReference type="PROSITE" id="PS51115">
    <property type="entry name" value="LAMININ_IVA"/>
    <property type="match status" value="3"/>
</dbReference>
<evidence type="ECO:0000256" key="8">
    <source>
        <dbReference type="ARBA" id="ARBA00022869"/>
    </source>
</evidence>
<dbReference type="InterPro" id="IPR007110">
    <property type="entry name" value="Ig-like_dom"/>
</dbReference>
<dbReference type="CDD" id="cd00110">
    <property type="entry name" value="LamG"/>
    <property type="match status" value="3"/>
</dbReference>
<feature type="disulfide bond" evidence="15">
    <location>
        <begin position="451"/>
        <end position="466"/>
    </location>
</feature>
<feature type="domain" description="Ig-like" evidence="22">
    <location>
        <begin position="2409"/>
        <end position="2499"/>
    </location>
</feature>
<dbReference type="GO" id="GO:0005509">
    <property type="term" value="F:calcium ion binding"/>
    <property type="evidence" value="ECO:0007669"/>
    <property type="project" value="InterPro"/>
</dbReference>
<evidence type="ECO:0000256" key="3">
    <source>
        <dbReference type="ARBA" id="ARBA00022525"/>
    </source>
</evidence>
<dbReference type="Pfam" id="PF13927">
    <property type="entry name" value="Ig_3"/>
    <property type="match status" value="7"/>
</dbReference>
<feature type="domain" description="Ig-like" evidence="22">
    <location>
        <begin position="2602"/>
        <end position="2701"/>
    </location>
</feature>
<feature type="region of interest" description="Disordered" evidence="17">
    <location>
        <begin position="65"/>
        <end position="105"/>
    </location>
</feature>
<feature type="disulfide bond" evidence="14">
    <location>
        <begin position="3969"/>
        <end position="3978"/>
    </location>
</feature>
<evidence type="ECO:0008006" key="26">
    <source>
        <dbReference type="Google" id="ProtNLM"/>
    </source>
</evidence>
<feature type="domain" description="Ig-like" evidence="22">
    <location>
        <begin position="3322"/>
        <end position="3410"/>
    </location>
</feature>
<feature type="disulfide bond" evidence="15">
    <location>
        <begin position="630"/>
        <end position="648"/>
    </location>
</feature>
<evidence type="ECO:0000256" key="13">
    <source>
        <dbReference type="ARBA" id="ARBA00023292"/>
    </source>
</evidence>
<evidence type="ECO:0000256" key="7">
    <source>
        <dbReference type="ARBA" id="ARBA00022737"/>
    </source>
</evidence>
<feature type="disulfide bond" evidence="15">
    <location>
        <begin position="549"/>
        <end position="567"/>
    </location>
</feature>
<feature type="disulfide bond" evidence="15">
    <location>
        <begin position="623"/>
        <end position="635"/>
    </location>
</feature>
<feature type="domain" description="Ig-like" evidence="22">
    <location>
        <begin position="2882"/>
        <end position="2966"/>
    </location>
</feature>
<evidence type="ECO:0000256" key="18">
    <source>
        <dbReference type="SAM" id="SignalP"/>
    </source>
</evidence>
<feature type="domain" description="Laminin G" evidence="19">
    <location>
        <begin position="3761"/>
        <end position="3937"/>
    </location>
</feature>
<evidence type="ECO:0000256" key="15">
    <source>
        <dbReference type="PROSITE-ProRule" id="PRU00124"/>
    </source>
</evidence>
<feature type="disulfide bond" evidence="15">
    <location>
        <begin position="1194"/>
        <end position="1209"/>
    </location>
</feature>
<evidence type="ECO:0000256" key="17">
    <source>
        <dbReference type="SAM" id="MobiDB-lite"/>
    </source>
</evidence>
<dbReference type="PROSITE" id="PS50027">
    <property type="entry name" value="EGF_LAM_2"/>
    <property type="match status" value="3"/>
</dbReference>
<keyword evidence="7" id="KW-0677">Repeat</keyword>
<dbReference type="InterPro" id="IPR000034">
    <property type="entry name" value="Laminin_IV"/>
</dbReference>
<dbReference type="Proteomes" id="UP000791440">
    <property type="component" value="Unassembled WGS sequence"/>
</dbReference>
<dbReference type="PROSITE" id="PS50835">
    <property type="entry name" value="IG_LIKE"/>
    <property type="match status" value="13"/>
</dbReference>
<reference evidence="24" key="1">
    <citation type="journal article" date="2016" name="Insect Biochem. Mol. Biol.">
        <title>Multifaceted biological insights from a draft genome sequence of the tobacco hornworm moth, Manduca sexta.</title>
        <authorList>
            <person name="Kanost M.R."/>
            <person name="Arrese E.L."/>
            <person name="Cao X."/>
            <person name="Chen Y.R."/>
            <person name="Chellapilla S."/>
            <person name="Goldsmith M.R."/>
            <person name="Grosse-Wilde E."/>
            <person name="Heckel D.G."/>
            <person name="Herndon N."/>
            <person name="Jiang H."/>
            <person name="Papanicolaou A."/>
            <person name="Qu J."/>
            <person name="Soulages J.L."/>
            <person name="Vogel H."/>
            <person name="Walters J."/>
            <person name="Waterhouse R.M."/>
            <person name="Ahn S.J."/>
            <person name="Almeida F.C."/>
            <person name="An C."/>
            <person name="Aqrawi P."/>
            <person name="Bretschneider A."/>
            <person name="Bryant W.B."/>
            <person name="Bucks S."/>
            <person name="Chao H."/>
            <person name="Chevignon G."/>
            <person name="Christen J.M."/>
            <person name="Clarke D.F."/>
            <person name="Dittmer N.T."/>
            <person name="Ferguson L.C.F."/>
            <person name="Garavelou S."/>
            <person name="Gordon K.H.J."/>
            <person name="Gunaratna R.T."/>
            <person name="Han Y."/>
            <person name="Hauser F."/>
            <person name="He Y."/>
            <person name="Heidel-Fischer H."/>
            <person name="Hirsh A."/>
            <person name="Hu Y."/>
            <person name="Jiang H."/>
            <person name="Kalra D."/>
            <person name="Klinner C."/>
            <person name="Konig C."/>
            <person name="Kovar C."/>
            <person name="Kroll A.R."/>
            <person name="Kuwar S.S."/>
            <person name="Lee S.L."/>
            <person name="Lehman R."/>
            <person name="Li K."/>
            <person name="Li Z."/>
            <person name="Liang H."/>
            <person name="Lovelace S."/>
            <person name="Lu Z."/>
            <person name="Mansfield J.H."/>
            <person name="McCulloch K.J."/>
            <person name="Mathew T."/>
            <person name="Morton B."/>
            <person name="Muzny D.M."/>
            <person name="Neunemann D."/>
            <person name="Ongeri F."/>
            <person name="Pauchet Y."/>
            <person name="Pu L.L."/>
            <person name="Pyrousis I."/>
            <person name="Rao X.J."/>
            <person name="Redding A."/>
            <person name="Roesel C."/>
            <person name="Sanchez-Gracia A."/>
            <person name="Schaack S."/>
            <person name="Shukla A."/>
            <person name="Tetreau G."/>
            <person name="Wang Y."/>
            <person name="Xiong G.H."/>
            <person name="Traut W."/>
            <person name="Walsh T.K."/>
            <person name="Worley K.C."/>
            <person name="Wu D."/>
            <person name="Wu W."/>
            <person name="Wu Y.Q."/>
            <person name="Zhang X."/>
            <person name="Zou Z."/>
            <person name="Zucker H."/>
            <person name="Briscoe A.D."/>
            <person name="Burmester T."/>
            <person name="Clem R.J."/>
            <person name="Feyereisen R."/>
            <person name="Grimmelikhuijzen C.J.P."/>
            <person name="Hamodrakas S.J."/>
            <person name="Hansson B.S."/>
            <person name="Huguet E."/>
            <person name="Jermiin L.S."/>
            <person name="Lan Q."/>
            <person name="Lehman H.K."/>
            <person name="Lorenzen M."/>
            <person name="Merzendorfer H."/>
            <person name="Michalopoulos I."/>
            <person name="Morton D.B."/>
            <person name="Muthukrishnan S."/>
            <person name="Oakeshott J.G."/>
            <person name="Palmer W."/>
            <person name="Park Y."/>
            <person name="Passarelli A.L."/>
            <person name="Rozas J."/>
            <person name="Schwartz L.M."/>
            <person name="Smith W."/>
            <person name="Southgate A."/>
            <person name="Vilcinskas A."/>
            <person name="Vogt R."/>
            <person name="Wang P."/>
            <person name="Werren J."/>
            <person name="Yu X.Q."/>
            <person name="Zhou J.J."/>
            <person name="Brown S.J."/>
            <person name="Scherer S.E."/>
            <person name="Richards S."/>
            <person name="Blissard G.W."/>
        </authorList>
    </citation>
    <scope>NUCLEOTIDE SEQUENCE</scope>
</reference>
<feature type="compositionally biased region" description="Basic and acidic residues" evidence="17">
    <location>
        <begin position="760"/>
        <end position="772"/>
    </location>
</feature>
<feature type="domain" description="EGF-like" evidence="20">
    <location>
        <begin position="3948"/>
        <end position="3979"/>
    </location>
</feature>
<feature type="signal peptide" evidence="18">
    <location>
        <begin position="1"/>
        <end position="23"/>
    </location>
</feature>
<evidence type="ECO:0000256" key="11">
    <source>
        <dbReference type="ARBA" id="ARBA00023157"/>
    </source>
</evidence>
<feature type="compositionally biased region" description="Gly residues" evidence="17">
    <location>
        <begin position="875"/>
        <end position="885"/>
    </location>
</feature>
<dbReference type="PROSITE" id="PS50026">
    <property type="entry name" value="EGF_3"/>
    <property type="match status" value="4"/>
</dbReference>
<feature type="disulfide bond" evidence="15">
    <location>
        <begin position="238"/>
        <end position="256"/>
    </location>
</feature>
<feature type="disulfide bond" evidence="14">
    <location>
        <begin position="3745"/>
        <end position="3754"/>
    </location>
</feature>
<dbReference type="InterPro" id="IPR003598">
    <property type="entry name" value="Ig_sub2"/>
</dbReference>
<accession>A0A921YQX7</accession>
<dbReference type="SMART" id="SM00281">
    <property type="entry name" value="LamB"/>
    <property type="match status" value="3"/>
</dbReference>
<feature type="disulfide bond" evidence="15">
    <location>
        <begin position="1234"/>
        <end position="1249"/>
    </location>
</feature>
<dbReference type="FunFam" id="2.10.25.10:FF:000033">
    <property type="entry name" value="Laminin subunit alpha 2"/>
    <property type="match status" value="1"/>
</dbReference>
<evidence type="ECO:0000256" key="10">
    <source>
        <dbReference type="ARBA" id="ARBA00023136"/>
    </source>
</evidence>
<feature type="disulfide bond" evidence="15">
    <location>
        <begin position="1036"/>
        <end position="1054"/>
    </location>
</feature>
<evidence type="ECO:0000313" key="25">
    <source>
        <dbReference type="Proteomes" id="UP000791440"/>
    </source>
</evidence>
<dbReference type="GO" id="GO:0005604">
    <property type="term" value="C:basement membrane"/>
    <property type="evidence" value="ECO:0007669"/>
    <property type="project" value="UniProtKB-SubCell"/>
</dbReference>
<evidence type="ECO:0000313" key="24">
    <source>
        <dbReference type="EMBL" id="KAG6443177.1"/>
    </source>
</evidence>
<keyword evidence="12" id="KW-0325">Glycoprotein</keyword>
<feature type="region of interest" description="Disordered" evidence="17">
    <location>
        <begin position="681"/>
        <end position="1024"/>
    </location>
</feature>
<feature type="compositionally biased region" description="Gly residues" evidence="17">
    <location>
        <begin position="946"/>
        <end position="970"/>
    </location>
</feature>
<name>A0A921YQX7_MANSE</name>
<evidence type="ECO:0000256" key="4">
    <source>
        <dbReference type="ARBA" id="ARBA00022530"/>
    </source>
</evidence>
<feature type="domain" description="Laminin IV type A" evidence="23">
    <location>
        <begin position="2155"/>
        <end position="2333"/>
    </location>
</feature>
<feature type="domain" description="EGF-like" evidence="20">
    <location>
        <begin position="3682"/>
        <end position="3718"/>
    </location>
</feature>
<feature type="domain" description="Ig-like" evidence="22">
    <location>
        <begin position="3421"/>
        <end position="3504"/>
    </location>
</feature>
<feature type="disulfide bond" evidence="15">
    <location>
        <begin position="1278"/>
        <end position="1293"/>
    </location>
</feature>
<dbReference type="PANTHER" id="PTHR24270">
    <property type="entry name" value="LOW-DENSITY LIPOPROTEIN RECEPTOR-RELATED"/>
    <property type="match status" value="1"/>
</dbReference>
<dbReference type="InterPro" id="IPR001791">
    <property type="entry name" value="Laminin_G"/>
</dbReference>
<dbReference type="FunFam" id="4.10.400.10:FF:000062">
    <property type="entry name" value="Terribly reduced optic lobes, isoform AI"/>
    <property type="match status" value="1"/>
</dbReference>
<feature type="disulfide bond" evidence="15">
    <location>
        <begin position="1215"/>
        <end position="1227"/>
    </location>
</feature>
<keyword evidence="14" id="KW-0245">EGF-like domain</keyword>
<feature type="disulfide bond" evidence="15">
    <location>
        <begin position="1222"/>
        <end position="1240"/>
    </location>
</feature>
<feature type="disulfide bond" evidence="15">
    <location>
        <begin position="414"/>
        <end position="429"/>
    </location>
</feature>
<feature type="compositionally biased region" description="Acidic residues" evidence="17">
    <location>
        <begin position="79"/>
        <end position="96"/>
    </location>
</feature>
<comment type="caution">
    <text evidence="24">The sequence shown here is derived from an EMBL/GenBank/DDBJ whole genome shotgun (WGS) entry which is preliminary data.</text>
</comment>
<feature type="domain" description="Laminin IV type A" evidence="23">
    <location>
        <begin position="1815"/>
        <end position="1991"/>
    </location>
</feature>
<dbReference type="GO" id="GO:0005886">
    <property type="term" value="C:plasma membrane"/>
    <property type="evidence" value="ECO:0007669"/>
    <property type="project" value="TreeGrafter"/>
</dbReference>
<dbReference type="EMBL" id="JH668300">
    <property type="protein sequence ID" value="KAG6443177.1"/>
    <property type="molecule type" value="Genomic_DNA"/>
</dbReference>
<dbReference type="FunFam" id="2.10.25.10:FF:000188">
    <property type="entry name" value="Laminin subunit gamma 2"/>
    <property type="match status" value="1"/>
</dbReference>
<feature type="disulfide bond" evidence="15">
    <location>
        <begin position="587"/>
        <end position="599"/>
    </location>
</feature>
<feature type="compositionally biased region" description="Pro residues" evidence="17">
    <location>
        <begin position="694"/>
        <end position="704"/>
    </location>
</feature>
<dbReference type="CDD" id="cd00054">
    <property type="entry name" value="EGF_CA"/>
    <property type="match status" value="3"/>
</dbReference>
<feature type="domain" description="Ig-like" evidence="22">
    <location>
        <begin position="2715"/>
        <end position="2767"/>
    </location>
</feature>
<feature type="compositionally biased region" description="Gly residues" evidence="17">
    <location>
        <begin position="977"/>
        <end position="988"/>
    </location>
</feature>
<dbReference type="SMART" id="SM00192">
    <property type="entry name" value="LDLa"/>
    <property type="match status" value="15"/>
</dbReference>
<keyword evidence="25" id="KW-1185">Reference proteome</keyword>
<dbReference type="InterPro" id="IPR000742">
    <property type="entry name" value="EGF"/>
</dbReference>
<feature type="disulfide bond" evidence="14">
    <location>
        <begin position="3689"/>
        <end position="3706"/>
    </location>
</feature>
<dbReference type="Pfam" id="PF00052">
    <property type="entry name" value="Laminin_B"/>
    <property type="match status" value="3"/>
</dbReference>
<evidence type="ECO:0000256" key="6">
    <source>
        <dbReference type="ARBA" id="ARBA00022729"/>
    </source>
</evidence>
<dbReference type="CDD" id="cd00112">
    <property type="entry name" value="LDLa"/>
    <property type="match status" value="14"/>
</dbReference>
<evidence type="ECO:0000259" key="22">
    <source>
        <dbReference type="PROSITE" id="PS50835"/>
    </source>
</evidence>
<dbReference type="PROSITE" id="PS50068">
    <property type="entry name" value="LDLRA_2"/>
    <property type="match status" value="13"/>
</dbReference>
<evidence type="ECO:0000259" key="19">
    <source>
        <dbReference type="PROSITE" id="PS50025"/>
    </source>
</evidence>
<feature type="domain" description="EGF-like" evidence="20">
    <location>
        <begin position="3720"/>
        <end position="3755"/>
    </location>
</feature>
<feature type="domain" description="Ig-like" evidence="22">
    <location>
        <begin position="2511"/>
        <end position="2594"/>
    </location>
</feature>
<sequence length="4226" mass="459479">MRTRGVPVAALLLLVALVHQATGVEDLYWEGEEDRSNEFLEVKPDEFSLSAHLTRLKRAASFFSSASTEGPSPDIYDSVTEDDDTAHEGKDDDIDADGSGLPDHRIEPELREKTLRVTFVVMEPYNTEYSNRDSIQFQNFSKSLADAVNALFETLPGTQKASLVRIQSRLADEFTCKVTLDIVTTGYEDTNRIAQTLRDHIKMRSFLGTATVTDTDFSAIEIDPGSTPVTCASNELQCDDGSCIIDSARCNGRKECPDGSDEAGCNNSVNNYDQGPDSNGWDSQNCSIPCSDSVSTYCDSQKCDGHEDCPDGDDEIGCPFHGEPETQRGDQSLYNEVTPGLPEEDTNFATTPLPQACYPGELRCDETRCVSASQRCDSVFDCDDGTDEQGCPETCGADDFRCDNGMCIEGARRCDRIVDCPGEEDEKSCQCTADEFQCGDDGSCIELRKLCDGTNNCLDGSDERNCEVAQCPPDSFTCDARSSVRCATACDNNPECDGSEDEADCPGCNHECDGKCLDDQLICNSVPDCSDGSDELNCDNCDRPSDFRCDNGECLNIAQKCNGIKECPSGNDEQNCNTTLVPTSGTCSSSQFTCHDGTCVDVQFTCDGQLDCTDGSDEENCPCDANGWQCRSGQCIPYEKYCDTIVDCEDSTDEMNCTLATTTNAIPSFPASTLSPIFTTTQRDYGRPDQDPQYPYPPRQPSPPSFGSSGSGSYGETTPNPSIPPSVDVPNVGDDRNQYENRPPGENPYPDDLSSSYDNNRGDQSENEPPRGDDDDDDQYANKYPDGPQYGGGGDDQDGYGTTGRPQYGNGNDNGYPDEPQYGGNREDVYGNSSPRGDGSGGYPTSTPRYDRDDGDQYGYSSPRSDSSDQFGNGAPNGGQYGGEGSNPQGSAPSGRSPFGGDSSNTYNTEAPDRDQFGGDGSNTYGSGAPGADQYGGEGSNVFGNGAPGGGQYGGDQNGPSGGSQYGGDGSNQYGSGVSGGGQLGGDGSNQPGNGYPYAGVSGRPPYDGYGNGPSSGSQYGSGSTGGACGPYQWRCENGPCIDYRRRCDGRVDCPYDSSDEFDCASGPADLALRTVPDEQVIRYVHYGGDAVFRCRDEGPLRVPVRWIRQGGRPLKPGSIDRKGRLELYKVTPADSGVYICQAVRFTGYPKSEVRVTLNVETQPDNQEPPFRRCKAHEATCGNGVECIPKSATCDGKIDCSDGSDEDSCYQNGMCEPNQFQCRNHKCVLKTWLCDSENDCGDNSDEADCRPQTPGDPCLSVEFACRTGGQCIPKSFHCDGQNDCFDKSDEIGCAPIYVTQPPTPSLVTLEVGSTLVLTCHAVGMPVPLISWRLNWGHVPPQCSAVSENGTGTLTCPDMQHIHSGAYSCEAINNKGTTFAIPDSIVFVNKSDPCTPGYFNSEARSESECIRCFCFGKSTKCHSADLFLYNMPTPLGQGGTRLVGVSQTPNGDLRTDTPIGNQYHYEPLRNEVRITKMVPSTSSWSVSEDHPYVSLPESYNGKQLTSYGGHITYVVTPHSDDFSPDDSVPSIIIKGKYGNLFHYYRGPVNREIVIEARLTPENWMKPSYRGLVPASREDIMMTLDHIDMILLRADFNNAGVIISQFSMESAQSANVGLGAASLVEECTCPRGYDGLSCEKCAFGFTRKNSDPWHGDCVPETCPRGTYGDPENGVACSPCPCPLTNPGNQFASTCSLGASGDVICDCNPGYEGNHCDRCAPGYVGNPLIPGDSCKPERTDKCNPIGTRKVRLPDECVCKENVQGRYCDSCKNDSFYLSEDNRHGCALCFCSGVIEECSSSNLRRKTITTEFNMPQIISQVKVYKSSPAGGSGVRYTAPVESDDNPQTLQFSRDRGPVVYYWSLPKSFAQDKVTSYGGYLQYKLINVPEYSSVSRNYAADVQLISDNHLTFHYSGNFTPSSDGVVDARIKIVEKEWQRPDGKEISREHFLLALADVKTILIKVRYSDEGIATPVSASIDVADPDGTGPIAAEVEQCMCPTGYLGTSCEDCAPGYTRSSSGLYLKHCTRCECNGHSNMCNPETGICYSCADNTDGSHCEVCKPGYQFNAYGQCVESEATTPSACRCEPRGTESGCDGSGICHCKPNVEGENCDRCRPGTFGLHENHPLGCLSCYCSGVSSECHEGSHYASTPMAAPILGDNYGGYTLMDLNANQVISDNFVPVPNQSELSYVFQYPPNQELYWSLPVFPGDRVLSYGGSLSLRQEFYSTDNLTSSEPGVDVVLAGRDTSVFWTNPTRYNAGSSISYQVPLTEHEWTILGTASPVDRHTFMRVLADLRRVLVRATVNRNILYAAIADVSMDTATQNYDPSFPVAIGVEVCMCPAGYSGTSCEICAPNYYKDSNGLCTQCPCNGHDCQLDNYGQVYCNCRPPYTGSDCSALGGSSSVTPEPRPPVPQTTVVVTITSPTIKIQEVGSSVNFTCEAYSRMTRNPLRVKWSKVAGQLPLGRSTVDELAGLLLITNLQISDSGQYVCETNDGVSTAQAIATLKVPGNDMTMPVAEIRPAVNDYYVGDRIQLECLVRGNPAPSISWQRASNRPLPASAQYFDELFIIESAREEDSGEYRCIASNTLGSVDRTAIISIRPRPSRPTQERLTITPPSLTLSEGQGSTVVCTGTQLIPADSIDWVRQDGYPLSENIRSQNGVLYIDYARLDDQGVYLCQSASPGVVPAQIVVKVERAGTPSPADVSNITVSVDRIIIPTGETGTIDCNPMGYPLPFIRWSRNGGEFGPRISQRGNTLIVSNAQDEDQGYYLCEGLVDNAPVASIYVAVEIERREAPRVEIWPQGEQSVPIGSQFEFHCRTTGGIPEPALTWARGGSNRALSPHTHIRPNNLVFEYVDVNDEGEYTCSATNVAGTASASAIIKVRSPPEITITPSNHQEIRVGEPAVFECRANGYPEPMVSIKTGTDMIEIVRPSPGIAVLRVASASQRDEGIYTCTATSAAGTTQEQFRLIVDRGDGGYPDIDLGGSGDNEYDPSGRPQPPEFEQNPSDLVALDGQREVTIICNVTGGLEARWDRADRPMQRNAVKRGSTLLIYNVSTSDSGKYVCNLVDPYTGAVVKAVYTSLVVIGAPRITLRPQTQIVRPGQSPTVECVVEGDNILEVVWNPYHRSPSNRVEIRGSTLIFHRIEIEDAGKYECFARNKYANISAIAEVVVTEESDRTSSQSHDNEQYAHSGAAVHLSCNVTRPSAHVQWTKDGRPVPRSRQKTDGSLFIKLAQKSDSGHYVCTIRDQYGRRSSNYINLHIEGIECLDNEFRCYDSSGCIDEALLCDDFQDCRDNSDEYTCLNRQGRYADGDWEFIDNYIPATGPRDEGSASKVSIDQPRRPFRVGENVNVLCRAKGVNVKWERYGTNEYVDSRTYGDGAMLIINGVQESDAGIYRCIATGPYGTYYDDFNLEVEPSSSGPIYPDNRDSPWAEYTARLSDSVDLPCRHNLEEPAAVEWKREFTPLPADVRSNQPILHLERVTEADAGIYVCRATNYITTVESRAVLRVEGVVPRFDGSAWLSLPSLKDAYKQFDIEISFRPADRDGLILYNSQNAGRTGDFIALSLMDGIPRFSMDSGAGSISVEGDRPLVLNAWHTIRISRTNSRLTMDVDNTGPFNRDFAEQWTLLELEQPMYIGGVPDFDQLPAELAGSSGFVGCVSMLILGREEKNIMLDNLEQYRVSGCDSCSPNLCLNSGVCQEARNELGYMCICAPGFAGLNCDRTGEACRPGLCGPGKCADTVDGYKCACPVAYTGKNCEVRQSIEYPAFTGSAYLAIKPPVTSRLLNMSMKVKPTQPVADGIIMYCAESSRGYGGFTSLAVRNGRLEFRYDLGGGSNPVVLTSNRTLPANEWTDVHVARFGGSVSLKISNQPIYERRLDRPSETLKFETPMFVGGVDDSIVLNNNTGVTGGFSGCIRDVMINRLAVDIVNSSIQSANVRECSNYERGDIPDTDVGCQCYNDGTCPNDSTTCVCPPEFTGRKCETRLALPIISSRMTPTDPCSHRPCRNGGICRPDLRNRMNHTCDCPLGFAGASCQMPLELLESVGFNGNGYIELPSRLLRYDILHMEPALIALAIHTYNDGVLLYQREVNATIGTGDYVLLRVVDGYVELEWDMGSGMSNILIDSVLVNDGERHQIIVKFYEDKHVSLSVDGYTNTGDSTGITSVMNADSNIYIGGIPDALNVLNNYPGLSGCIEQVELMGTSRGLKIGQVAVAGRNAQRCRNFLPDRI</sequence>
<evidence type="ECO:0000256" key="5">
    <source>
        <dbReference type="ARBA" id="ARBA00022692"/>
    </source>
</evidence>
<dbReference type="PROSITE" id="PS00022">
    <property type="entry name" value="EGF_1"/>
    <property type="match status" value="5"/>
</dbReference>
<dbReference type="InterPro" id="IPR003599">
    <property type="entry name" value="Ig_sub"/>
</dbReference>
<feature type="disulfide bond" evidence="16">
    <location>
        <begin position="1704"/>
        <end position="1713"/>
    </location>
</feature>
<dbReference type="Pfam" id="PF00053">
    <property type="entry name" value="EGF_laminin"/>
    <property type="match status" value="4"/>
</dbReference>
<dbReference type="InterPro" id="IPR056863">
    <property type="entry name" value="LMN_ATRN_NET-like_EGF"/>
</dbReference>
<feature type="disulfide bond" evidence="15">
    <location>
        <begin position="250"/>
        <end position="265"/>
    </location>
</feature>
<dbReference type="SMART" id="SM00409">
    <property type="entry name" value="IG"/>
    <property type="match status" value="13"/>
</dbReference>
<dbReference type="CDD" id="cd00055">
    <property type="entry name" value="EGF_Lam"/>
    <property type="match status" value="3"/>
</dbReference>
<keyword evidence="11 14" id="KW-1015">Disulfide bond</keyword>
<dbReference type="Pfam" id="PF00054">
    <property type="entry name" value="Laminin_G_1"/>
    <property type="match status" value="2"/>
</dbReference>
<dbReference type="Pfam" id="PF07679">
    <property type="entry name" value="I-set"/>
    <property type="match status" value="3"/>
</dbReference>
<dbReference type="FunFam" id="2.10.25.10:FF:000090">
    <property type="entry name" value="laminin subunit alpha"/>
    <property type="match status" value="1"/>
</dbReference>
<dbReference type="PROSITE" id="PS01248">
    <property type="entry name" value="EGF_LAM_1"/>
    <property type="match status" value="3"/>
</dbReference>
<dbReference type="PROSITE" id="PS50025">
    <property type="entry name" value="LAM_G_DOMAIN"/>
    <property type="match status" value="3"/>
</dbReference>
<feature type="disulfide bond" evidence="15">
    <location>
        <begin position="594"/>
        <end position="612"/>
    </location>
</feature>
<feature type="disulfide bond" evidence="15">
    <location>
        <begin position="642"/>
        <end position="657"/>
    </location>
</feature>